<reference evidence="4 5" key="1">
    <citation type="submission" date="2023-11" db="EMBL/GenBank/DDBJ databases">
        <authorList>
            <person name="Val-Calvo J."/>
            <person name="Scortti M."/>
            <person name="Vazquez-Boland J."/>
        </authorList>
    </citation>
    <scope>NUCLEOTIDE SEQUENCE [LARGE SCALE GENOMIC DNA]</scope>
    <source>
        <strain evidence="4 5">PAM 2766</strain>
    </source>
</reference>
<evidence type="ECO:0000256" key="1">
    <source>
        <dbReference type="ARBA" id="ARBA00022603"/>
    </source>
</evidence>
<evidence type="ECO:0000313" key="4">
    <source>
        <dbReference type="EMBL" id="MFM1725890.1"/>
    </source>
</evidence>
<dbReference type="GO" id="GO:0008168">
    <property type="term" value="F:methyltransferase activity"/>
    <property type="evidence" value="ECO:0007669"/>
    <property type="project" value="UniProtKB-KW"/>
</dbReference>
<dbReference type="RefSeq" id="WP_420166362.1">
    <property type="nucleotide sequence ID" value="NZ_JBDLNV010000008.1"/>
</dbReference>
<dbReference type="CDD" id="cd02440">
    <property type="entry name" value="AdoMet_MTases"/>
    <property type="match status" value="1"/>
</dbReference>
<name>A0ABW9FJY2_9NOCA</name>
<organism evidence="4 5">
    <name type="scientific">Rhodococcus parequi</name>
    <dbReference type="NCBI Taxonomy" id="3137122"/>
    <lineage>
        <taxon>Bacteria</taxon>
        <taxon>Bacillati</taxon>
        <taxon>Actinomycetota</taxon>
        <taxon>Actinomycetes</taxon>
        <taxon>Mycobacteriales</taxon>
        <taxon>Nocardiaceae</taxon>
        <taxon>Rhodococcus</taxon>
    </lineage>
</organism>
<dbReference type="Pfam" id="PF13649">
    <property type="entry name" value="Methyltransf_25"/>
    <property type="match status" value="1"/>
</dbReference>
<dbReference type="EMBL" id="JBDLNV010000008">
    <property type="protein sequence ID" value="MFM1725890.1"/>
    <property type="molecule type" value="Genomic_DNA"/>
</dbReference>
<keyword evidence="1 4" id="KW-0489">Methyltransferase</keyword>
<keyword evidence="2 4" id="KW-0808">Transferase</keyword>
<accession>A0ABW9FJY2</accession>
<sequence length="280" mass="29661">MAGPRAEEVAATFDAAAADFDRVAPEVWNPAGQALAFQANLRPGDAVLDIGSGTGSSALPAAAAVGPTGLVHALDLSDEMLERGRVKASDRALLNIEFVCADATTWEPPSTVPDAGYDALLGSYAVFFLPEMDAAFTRLVRLVRRGGTVGVTAWRDTALREFAAAFLAALGPHKPEPLPDRTHEMAPAQRLDSPEKLRGWLAAAGTEHVEVHELSNLIPATEEFCWNFVIGSGLRGTLTGLSPDTVARVRHDFLTQITDRGLHTVDATTLVGTAKVVGFP</sequence>
<dbReference type="SUPFAM" id="SSF53335">
    <property type="entry name" value="S-adenosyl-L-methionine-dependent methyltransferases"/>
    <property type="match status" value="1"/>
</dbReference>
<evidence type="ECO:0000313" key="5">
    <source>
        <dbReference type="Proteomes" id="UP001629745"/>
    </source>
</evidence>
<dbReference type="Gene3D" id="3.40.50.150">
    <property type="entry name" value="Vaccinia Virus protein VP39"/>
    <property type="match status" value="1"/>
</dbReference>
<gene>
    <name evidence="4" type="ORF">ABEU20_004513</name>
</gene>
<dbReference type="PANTHER" id="PTHR43861">
    <property type="entry name" value="TRANS-ACONITATE 2-METHYLTRANSFERASE-RELATED"/>
    <property type="match status" value="1"/>
</dbReference>
<dbReference type="InterPro" id="IPR004033">
    <property type="entry name" value="UbiE/COQ5_MeTrFase"/>
</dbReference>
<evidence type="ECO:0000256" key="2">
    <source>
        <dbReference type="ARBA" id="ARBA00022679"/>
    </source>
</evidence>
<dbReference type="PANTHER" id="PTHR43861:SF1">
    <property type="entry name" value="TRANS-ACONITATE 2-METHYLTRANSFERASE"/>
    <property type="match status" value="1"/>
</dbReference>
<keyword evidence="5" id="KW-1185">Reference proteome</keyword>
<dbReference type="Proteomes" id="UP001629745">
    <property type="component" value="Unassembled WGS sequence"/>
</dbReference>
<protein>
    <submittedName>
        <fullName evidence="4">Class I SAM-dependent methyltransferase</fullName>
        <ecNumber evidence="4">2.1.1.-</ecNumber>
    </submittedName>
</protein>
<feature type="domain" description="Methyltransferase" evidence="3">
    <location>
        <begin position="47"/>
        <end position="147"/>
    </location>
</feature>
<dbReference type="EC" id="2.1.1.-" evidence="4"/>
<comment type="caution">
    <text evidence="4">The sequence shown here is derived from an EMBL/GenBank/DDBJ whole genome shotgun (WGS) entry which is preliminary data.</text>
</comment>
<proteinExistence type="predicted"/>
<dbReference type="GO" id="GO:0032259">
    <property type="term" value="P:methylation"/>
    <property type="evidence" value="ECO:0007669"/>
    <property type="project" value="UniProtKB-KW"/>
</dbReference>
<evidence type="ECO:0000259" key="3">
    <source>
        <dbReference type="Pfam" id="PF13649"/>
    </source>
</evidence>
<dbReference type="InterPro" id="IPR029063">
    <property type="entry name" value="SAM-dependent_MTases_sf"/>
</dbReference>
<dbReference type="InterPro" id="IPR041698">
    <property type="entry name" value="Methyltransf_25"/>
</dbReference>
<dbReference type="PROSITE" id="PS51608">
    <property type="entry name" value="SAM_MT_UBIE"/>
    <property type="match status" value="1"/>
</dbReference>